<name>A9KFD6_COXBN</name>
<accession>A9KFD6</accession>
<reference evidence="2" key="2">
    <citation type="journal article" date="2009" name="Infect. Immun.">
        <title>Comparative genomics reveal extensive transposon-mediated genomic plasticity and diversity among potential effector proteins within the genus Coxiella.</title>
        <authorList>
            <person name="Beare P.A."/>
            <person name="Unsworth N."/>
            <person name="Andoh M."/>
            <person name="Voth D.E."/>
            <person name="Omsland A."/>
            <person name="Gilk S.D."/>
            <person name="Williams K.P."/>
            <person name="Sobral B.W."/>
            <person name="Kupko J.J.III."/>
            <person name="Porcella S.F."/>
            <person name="Samuel J.E."/>
            <person name="Heinzen R.A."/>
        </authorList>
    </citation>
    <scope>NUCLEOTIDE SEQUENCE [LARGE SCALE GENOMIC DNA]</scope>
    <source>
        <strain evidence="2">Dugway 5J108-111</strain>
    </source>
</reference>
<dbReference type="InterPro" id="IPR011009">
    <property type="entry name" value="Kinase-like_dom_sf"/>
</dbReference>
<dbReference type="Proteomes" id="UP000008555">
    <property type="component" value="Chromosome"/>
</dbReference>
<dbReference type="KEGG" id="cbd:CBUD_0845"/>
<dbReference type="AlphaFoldDB" id="A9KFD6"/>
<dbReference type="Pfam" id="PF01636">
    <property type="entry name" value="APH"/>
    <property type="match status" value="1"/>
</dbReference>
<dbReference type="InterPro" id="IPR002575">
    <property type="entry name" value="Aminoglycoside_PTrfase"/>
</dbReference>
<dbReference type="RefSeq" id="WP_011996780.1">
    <property type="nucleotide sequence ID" value="NC_009727.1"/>
</dbReference>
<dbReference type="HOGENOM" id="CLU_2681487_0_0_6"/>
<evidence type="ECO:0000259" key="1">
    <source>
        <dbReference type="Pfam" id="PF01636"/>
    </source>
</evidence>
<sequence>MEKSSHSTDWDNRIFRLGEHMLVRLPSAANYAAQVEKEHQWLPKLAPLLPLPIPTPIAIGEPTSYYPWKWSIYN</sequence>
<reference evidence="2" key="1">
    <citation type="submission" date="2007-06" db="EMBL/GenBank/DDBJ databases">
        <authorList>
            <person name="Seshadri R."/>
            <person name="Samuel J.E."/>
            <person name="Myers G."/>
            <person name="Kim M."/>
            <person name="Huot H."/>
            <person name="Durkin A.S."/>
            <person name="Dodson R.J."/>
            <person name="Daugherty S.C."/>
            <person name="Li J."/>
            <person name="Harkins D."/>
        </authorList>
    </citation>
    <scope>NUCLEOTIDE SEQUENCE</scope>
    <source>
        <strain evidence="2">Dugway 5J108-111</strain>
    </source>
</reference>
<proteinExistence type="predicted"/>
<feature type="domain" description="Aminoglycoside phosphotransferase" evidence="1">
    <location>
        <begin position="7"/>
        <end position="73"/>
    </location>
</feature>
<evidence type="ECO:0000313" key="2">
    <source>
        <dbReference type="EMBL" id="ABS78116.2"/>
    </source>
</evidence>
<dbReference type="Gene3D" id="3.30.200.20">
    <property type="entry name" value="Phosphorylase Kinase, domain 1"/>
    <property type="match status" value="1"/>
</dbReference>
<dbReference type="EMBL" id="CP000733">
    <property type="protein sequence ID" value="ABS78116.2"/>
    <property type="molecule type" value="Genomic_DNA"/>
</dbReference>
<organism evidence="2">
    <name type="scientific">Coxiella burnetii (strain Dugway 5J108-111)</name>
    <dbReference type="NCBI Taxonomy" id="434922"/>
    <lineage>
        <taxon>Bacteria</taxon>
        <taxon>Pseudomonadati</taxon>
        <taxon>Pseudomonadota</taxon>
        <taxon>Gammaproteobacteria</taxon>
        <taxon>Legionellales</taxon>
        <taxon>Coxiellaceae</taxon>
        <taxon>Coxiella</taxon>
    </lineage>
</organism>
<protein>
    <submittedName>
        <fullName evidence="2">Phosphotransferase</fullName>
    </submittedName>
</protein>
<gene>
    <name evidence="2" type="ordered locus">CBUD_0845</name>
</gene>
<dbReference type="SUPFAM" id="SSF56112">
    <property type="entry name" value="Protein kinase-like (PK-like)"/>
    <property type="match status" value="1"/>
</dbReference>